<name>A0ACB8UTB9_9EURO</name>
<accession>A0ACB8UTB9</accession>
<dbReference type="EMBL" id="JALBCA010000070">
    <property type="protein sequence ID" value="KAI2384623.1"/>
    <property type="molecule type" value="Genomic_DNA"/>
</dbReference>
<comment type="caution">
    <text evidence="1">The sequence shown here is derived from an EMBL/GenBank/DDBJ whole genome shotgun (WGS) entry which is preliminary data.</text>
</comment>
<organism evidence="1">
    <name type="scientific">Ophidiomyces ophidiicola</name>
    <dbReference type="NCBI Taxonomy" id="1387563"/>
    <lineage>
        <taxon>Eukaryota</taxon>
        <taxon>Fungi</taxon>
        <taxon>Dikarya</taxon>
        <taxon>Ascomycota</taxon>
        <taxon>Pezizomycotina</taxon>
        <taxon>Eurotiomycetes</taxon>
        <taxon>Eurotiomycetidae</taxon>
        <taxon>Onygenales</taxon>
        <taxon>Onygenaceae</taxon>
        <taxon>Ophidiomyces</taxon>
    </lineage>
</organism>
<reference evidence="1" key="1">
    <citation type="journal article" date="2022" name="bioRxiv">
        <title>Population genetic analysis of Ophidiomyces ophidiicola, the causative agent of snake fungal disease, indicates recent introductions to the USA.</title>
        <authorList>
            <person name="Ladner J.T."/>
            <person name="Palmer J.M."/>
            <person name="Ettinger C.L."/>
            <person name="Stajich J.E."/>
            <person name="Farrell T.M."/>
            <person name="Glorioso B.M."/>
            <person name="Lawson B."/>
            <person name="Price S.J."/>
            <person name="Stengle A.G."/>
            <person name="Grear D.A."/>
            <person name="Lorch J.M."/>
        </authorList>
    </citation>
    <scope>NUCLEOTIDE SEQUENCE</scope>
    <source>
        <strain evidence="1">NWHC 24266-5</strain>
    </source>
</reference>
<sequence length="340" mass="38575">MPHKHKRRRNDDGDHFDLPPSKIAKALPPRFGGNASGKKDQQGKKVKEAKNASYSENFGDDTPREFARMMRKYQESLIKPCSTKVVDEGSTQKRKKRTGGSIKREEKSSSDSAGKIPNDSNIPKLLPGEKLSEFAIRVDQALPLSGVSRAAGNNRSSKVDADIRNIREHRQTKHEKRLLRLQTQWRKDDVRIREKEEAEREELEAQNEEVDETWKQWEMEAGNGKRKKKKGSKKKRKKGGEDADDVGVPESDGDDDPWAKLNKKKRTTRPMNPFDVVQAPPEKLTSVREVFKVHGMAGAKVDVANVPAAAGSLRRREELATHRQDIVDEYRRVMAAKRGQ</sequence>
<proteinExistence type="predicted"/>
<protein>
    <submittedName>
        <fullName evidence="1">Uncharacterized protein</fullName>
    </submittedName>
</protein>
<gene>
    <name evidence="1" type="ORF">LOY88_004575</name>
</gene>
<evidence type="ECO:0000313" key="1">
    <source>
        <dbReference type="EMBL" id="KAI2384623.1"/>
    </source>
</evidence>